<proteinExistence type="predicted"/>
<keyword evidence="2" id="KW-1185">Reference proteome</keyword>
<evidence type="ECO:0000313" key="2">
    <source>
        <dbReference type="Proteomes" id="UP000266841"/>
    </source>
</evidence>
<dbReference type="AlphaFoldDB" id="K0SI06"/>
<gene>
    <name evidence="1" type="ORF">THAOC_14194</name>
</gene>
<accession>K0SI06</accession>
<feature type="non-terminal residue" evidence="1">
    <location>
        <position position="93"/>
    </location>
</feature>
<reference evidence="1 2" key="1">
    <citation type="journal article" date="2012" name="Genome Biol.">
        <title>Genome and low-iron response of an oceanic diatom adapted to chronic iron limitation.</title>
        <authorList>
            <person name="Lommer M."/>
            <person name="Specht M."/>
            <person name="Roy A.S."/>
            <person name="Kraemer L."/>
            <person name="Andreson R."/>
            <person name="Gutowska M.A."/>
            <person name="Wolf J."/>
            <person name="Bergner S.V."/>
            <person name="Schilhabel M.B."/>
            <person name="Klostermeier U.C."/>
            <person name="Beiko R.G."/>
            <person name="Rosenstiel P."/>
            <person name="Hippler M."/>
            <person name="Laroche J."/>
        </authorList>
    </citation>
    <scope>NUCLEOTIDE SEQUENCE [LARGE SCALE GENOMIC DNA]</scope>
    <source>
        <strain evidence="1 2">CCMP1005</strain>
    </source>
</reference>
<dbReference type="EMBL" id="AGNL01016569">
    <property type="protein sequence ID" value="EJK65010.1"/>
    <property type="molecule type" value="Genomic_DNA"/>
</dbReference>
<sequence>MCNCCDFGQRKWSERGGARGCAWVVVKEKIYYDSSDDEDSSTASDSERADNKQYCEKCKSEGAKSQGFASLTTLHFLRGILVSIQIAGPRANL</sequence>
<organism evidence="1 2">
    <name type="scientific">Thalassiosira oceanica</name>
    <name type="common">Marine diatom</name>
    <dbReference type="NCBI Taxonomy" id="159749"/>
    <lineage>
        <taxon>Eukaryota</taxon>
        <taxon>Sar</taxon>
        <taxon>Stramenopiles</taxon>
        <taxon>Ochrophyta</taxon>
        <taxon>Bacillariophyta</taxon>
        <taxon>Coscinodiscophyceae</taxon>
        <taxon>Thalassiosirophycidae</taxon>
        <taxon>Thalassiosirales</taxon>
        <taxon>Thalassiosiraceae</taxon>
        <taxon>Thalassiosira</taxon>
    </lineage>
</organism>
<dbReference type="Proteomes" id="UP000266841">
    <property type="component" value="Unassembled WGS sequence"/>
</dbReference>
<protein>
    <submittedName>
        <fullName evidence="1">Uncharacterized protein</fullName>
    </submittedName>
</protein>
<evidence type="ECO:0000313" key="1">
    <source>
        <dbReference type="EMBL" id="EJK65010.1"/>
    </source>
</evidence>
<name>K0SI06_THAOC</name>
<comment type="caution">
    <text evidence="1">The sequence shown here is derived from an EMBL/GenBank/DDBJ whole genome shotgun (WGS) entry which is preliminary data.</text>
</comment>